<dbReference type="RefSeq" id="XP_005836708.1">
    <property type="nucleotide sequence ID" value="XM_005836651.1"/>
</dbReference>
<proteinExistence type="predicted"/>
<reference evidence="3 5" key="1">
    <citation type="journal article" date="2012" name="Nature">
        <title>Algal genomes reveal evolutionary mosaicism and the fate of nucleomorphs.</title>
        <authorList>
            <consortium name="DOE Joint Genome Institute"/>
            <person name="Curtis B.A."/>
            <person name="Tanifuji G."/>
            <person name="Burki F."/>
            <person name="Gruber A."/>
            <person name="Irimia M."/>
            <person name="Maruyama S."/>
            <person name="Arias M.C."/>
            <person name="Ball S.G."/>
            <person name="Gile G.H."/>
            <person name="Hirakawa Y."/>
            <person name="Hopkins J.F."/>
            <person name="Kuo A."/>
            <person name="Rensing S.A."/>
            <person name="Schmutz J."/>
            <person name="Symeonidi A."/>
            <person name="Elias M."/>
            <person name="Eveleigh R.J."/>
            <person name="Herman E.K."/>
            <person name="Klute M.J."/>
            <person name="Nakayama T."/>
            <person name="Obornik M."/>
            <person name="Reyes-Prieto A."/>
            <person name="Armbrust E.V."/>
            <person name="Aves S.J."/>
            <person name="Beiko R.G."/>
            <person name="Coutinho P."/>
            <person name="Dacks J.B."/>
            <person name="Durnford D.G."/>
            <person name="Fast N.M."/>
            <person name="Green B.R."/>
            <person name="Grisdale C.J."/>
            <person name="Hempel F."/>
            <person name="Henrissat B."/>
            <person name="Hoppner M.P."/>
            <person name="Ishida K."/>
            <person name="Kim E."/>
            <person name="Koreny L."/>
            <person name="Kroth P.G."/>
            <person name="Liu Y."/>
            <person name="Malik S.B."/>
            <person name="Maier U.G."/>
            <person name="McRose D."/>
            <person name="Mock T."/>
            <person name="Neilson J.A."/>
            <person name="Onodera N.T."/>
            <person name="Poole A.M."/>
            <person name="Pritham E.J."/>
            <person name="Richards T.A."/>
            <person name="Rocap G."/>
            <person name="Roy S.W."/>
            <person name="Sarai C."/>
            <person name="Schaack S."/>
            <person name="Shirato S."/>
            <person name="Slamovits C.H."/>
            <person name="Spencer D.F."/>
            <person name="Suzuki S."/>
            <person name="Worden A.Z."/>
            <person name="Zauner S."/>
            <person name="Barry K."/>
            <person name="Bell C."/>
            <person name="Bharti A.K."/>
            <person name="Crow J.A."/>
            <person name="Grimwood J."/>
            <person name="Kramer R."/>
            <person name="Lindquist E."/>
            <person name="Lucas S."/>
            <person name="Salamov A."/>
            <person name="McFadden G.I."/>
            <person name="Lane C.E."/>
            <person name="Keeling P.J."/>
            <person name="Gray M.W."/>
            <person name="Grigoriev I.V."/>
            <person name="Archibald J.M."/>
        </authorList>
    </citation>
    <scope>NUCLEOTIDE SEQUENCE</scope>
    <source>
        <strain evidence="3 5">CCMP2712</strain>
    </source>
</reference>
<evidence type="ECO:0000313" key="5">
    <source>
        <dbReference type="Proteomes" id="UP000011087"/>
    </source>
</evidence>
<reference evidence="4" key="3">
    <citation type="submission" date="2015-06" db="UniProtKB">
        <authorList>
            <consortium name="EnsemblProtists"/>
        </authorList>
    </citation>
    <scope>IDENTIFICATION</scope>
</reference>
<name>L1JNS6_GUITC</name>
<dbReference type="GeneID" id="17306357"/>
<evidence type="ECO:0000313" key="3">
    <source>
        <dbReference type="EMBL" id="EKX49728.1"/>
    </source>
</evidence>
<dbReference type="PaxDb" id="55529-EKX49728"/>
<evidence type="ECO:0000256" key="1">
    <source>
        <dbReference type="PROSITE-ProRule" id="PRU00176"/>
    </source>
</evidence>
<dbReference type="EnsemblProtists" id="EKX49728">
    <property type="protein sequence ID" value="EKX49728"/>
    <property type="gene ID" value="GUITHDRAFT_104693"/>
</dbReference>
<gene>
    <name evidence="3" type="ORF">GUITHDRAFT_104693</name>
</gene>
<dbReference type="InterPro" id="IPR000504">
    <property type="entry name" value="RRM_dom"/>
</dbReference>
<evidence type="ECO:0000313" key="4">
    <source>
        <dbReference type="EnsemblProtists" id="EKX49728"/>
    </source>
</evidence>
<dbReference type="Gene3D" id="3.30.70.330">
    <property type="match status" value="1"/>
</dbReference>
<protein>
    <recommendedName>
        <fullName evidence="2">RRM domain-containing protein</fullName>
    </recommendedName>
</protein>
<dbReference type="InterPro" id="IPR035979">
    <property type="entry name" value="RBD_domain_sf"/>
</dbReference>
<organism evidence="3">
    <name type="scientific">Guillardia theta (strain CCMP2712)</name>
    <name type="common">Cryptophyte</name>
    <dbReference type="NCBI Taxonomy" id="905079"/>
    <lineage>
        <taxon>Eukaryota</taxon>
        <taxon>Cryptophyceae</taxon>
        <taxon>Pyrenomonadales</taxon>
        <taxon>Geminigeraceae</taxon>
        <taxon>Guillardia</taxon>
    </lineage>
</organism>
<feature type="domain" description="RRM" evidence="2">
    <location>
        <begin position="165"/>
        <end position="234"/>
    </location>
</feature>
<dbReference type="PROSITE" id="PS50102">
    <property type="entry name" value="RRM"/>
    <property type="match status" value="1"/>
</dbReference>
<sequence>MVRWYSFGADGLDPVENEGYHSLETNSVVAALESCIQTAKSKLEALKLREDLESLLSPEQIDRLKMRIEDASDKGNTLLHILDSPSRVANSIECISQYQTMKSRVDAPVTETERDVGRMLKQWRRTAIVMGTWHSIRAQWEQRSDSLQQLCHGAVRDPLADKEGCVVYLGGIYGFNEKQLRERLELFGQVIRLQMRQFYAFAQFASPAMAAAAVKWSSGRISGRKGEELMGSGR</sequence>
<keyword evidence="5" id="KW-1185">Reference proteome</keyword>
<evidence type="ECO:0000259" key="2">
    <source>
        <dbReference type="PROSITE" id="PS50102"/>
    </source>
</evidence>
<dbReference type="Proteomes" id="UP000011087">
    <property type="component" value="Unassembled WGS sequence"/>
</dbReference>
<keyword evidence="1" id="KW-0694">RNA-binding</keyword>
<dbReference type="SUPFAM" id="SSF54928">
    <property type="entry name" value="RNA-binding domain, RBD"/>
    <property type="match status" value="1"/>
</dbReference>
<dbReference type="GO" id="GO:0003723">
    <property type="term" value="F:RNA binding"/>
    <property type="evidence" value="ECO:0007669"/>
    <property type="project" value="UniProtKB-UniRule"/>
</dbReference>
<dbReference type="InterPro" id="IPR012677">
    <property type="entry name" value="Nucleotide-bd_a/b_plait_sf"/>
</dbReference>
<reference evidence="5" key="2">
    <citation type="submission" date="2012-11" db="EMBL/GenBank/DDBJ databases">
        <authorList>
            <person name="Kuo A."/>
            <person name="Curtis B.A."/>
            <person name="Tanifuji G."/>
            <person name="Burki F."/>
            <person name="Gruber A."/>
            <person name="Irimia M."/>
            <person name="Maruyama S."/>
            <person name="Arias M.C."/>
            <person name="Ball S.G."/>
            <person name="Gile G.H."/>
            <person name="Hirakawa Y."/>
            <person name="Hopkins J.F."/>
            <person name="Rensing S.A."/>
            <person name="Schmutz J."/>
            <person name="Symeonidi A."/>
            <person name="Elias M."/>
            <person name="Eveleigh R.J."/>
            <person name="Herman E.K."/>
            <person name="Klute M.J."/>
            <person name="Nakayama T."/>
            <person name="Obornik M."/>
            <person name="Reyes-Prieto A."/>
            <person name="Armbrust E.V."/>
            <person name="Aves S.J."/>
            <person name="Beiko R.G."/>
            <person name="Coutinho P."/>
            <person name="Dacks J.B."/>
            <person name="Durnford D.G."/>
            <person name="Fast N.M."/>
            <person name="Green B.R."/>
            <person name="Grisdale C."/>
            <person name="Hempe F."/>
            <person name="Henrissat B."/>
            <person name="Hoppner M.P."/>
            <person name="Ishida K.-I."/>
            <person name="Kim E."/>
            <person name="Koreny L."/>
            <person name="Kroth P.G."/>
            <person name="Liu Y."/>
            <person name="Malik S.-B."/>
            <person name="Maier U.G."/>
            <person name="McRose D."/>
            <person name="Mock T."/>
            <person name="Neilson J.A."/>
            <person name="Onodera N.T."/>
            <person name="Poole A.M."/>
            <person name="Pritham E.J."/>
            <person name="Richards T.A."/>
            <person name="Rocap G."/>
            <person name="Roy S.W."/>
            <person name="Sarai C."/>
            <person name="Schaack S."/>
            <person name="Shirato S."/>
            <person name="Slamovits C.H."/>
            <person name="Spencer D.F."/>
            <person name="Suzuki S."/>
            <person name="Worden A.Z."/>
            <person name="Zauner S."/>
            <person name="Barry K."/>
            <person name="Bell C."/>
            <person name="Bharti A.K."/>
            <person name="Crow J.A."/>
            <person name="Grimwood J."/>
            <person name="Kramer R."/>
            <person name="Lindquist E."/>
            <person name="Lucas S."/>
            <person name="Salamov A."/>
            <person name="McFadden G.I."/>
            <person name="Lane C.E."/>
            <person name="Keeling P.J."/>
            <person name="Gray M.W."/>
            <person name="Grigoriev I.V."/>
            <person name="Archibald J.M."/>
        </authorList>
    </citation>
    <scope>NUCLEOTIDE SEQUENCE</scope>
    <source>
        <strain evidence="5">CCMP2712</strain>
    </source>
</reference>
<dbReference type="KEGG" id="gtt:GUITHDRAFT_104693"/>
<dbReference type="EMBL" id="JH992981">
    <property type="protein sequence ID" value="EKX49728.1"/>
    <property type="molecule type" value="Genomic_DNA"/>
</dbReference>
<accession>L1JNS6</accession>
<dbReference type="HOGENOM" id="CLU_1186917_0_0_1"/>
<dbReference type="AlphaFoldDB" id="L1JNS6"/>